<feature type="compositionally biased region" description="Basic residues" evidence="1">
    <location>
        <begin position="140"/>
        <end position="149"/>
    </location>
</feature>
<organism evidence="2 3">
    <name type="scientific">Daphnia sinensis</name>
    <dbReference type="NCBI Taxonomy" id="1820382"/>
    <lineage>
        <taxon>Eukaryota</taxon>
        <taxon>Metazoa</taxon>
        <taxon>Ecdysozoa</taxon>
        <taxon>Arthropoda</taxon>
        <taxon>Crustacea</taxon>
        <taxon>Branchiopoda</taxon>
        <taxon>Diplostraca</taxon>
        <taxon>Cladocera</taxon>
        <taxon>Anomopoda</taxon>
        <taxon>Daphniidae</taxon>
        <taxon>Daphnia</taxon>
        <taxon>Daphnia similis group</taxon>
    </lineage>
</organism>
<gene>
    <name evidence="2" type="ORF">GHT06_003862</name>
</gene>
<feature type="compositionally biased region" description="Acidic residues" evidence="1">
    <location>
        <begin position="125"/>
        <end position="134"/>
    </location>
</feature>
<dbReference type="EMBL" id="WJBH02000290">
    <property type="protein sequence ID" value="KAI9549676.1"/>
    <property type="molecule type" value="Genomic_DNA"/>
</dbReference>
<proteinExistence type="predicted"/>
<accession>A0AAD5PK11</accession>
<dbReference type="Proteomes" id="UP000820818">
    <property type="component" value="Unassembled WGS sequence"/>
</dbReference>
<evidence type="ECO:0000256" key="1">
    <source>
        <dbReference type="SAM" id="MobiDB-lite"/>
    </source>
</evidence>
<sequence>MAKAEQAERPSAPALAGDLETISDQLDVVLAALSESSDSVQFSEVILLLGRQQQLLRASFDLLRSKVETLERYSSTLEGRIVAMEAERVDLQARVTCSGLAVVGAMRLMADHARAVESLVNDSTSGEESDDDADPVPLHATKRARRGSK</sequence>
<evidence type="ECO:0000313" key="2">
    <source>
        <dbReference type="EMBL" id="KAI9549676.1"/>
    </source>
</evidence>
<feature type="region of interest" description="Disordered" evidence="1">
    <location>
        <begin position="119"/>
        <end position="149"/>
    </location>
</feature>
<protein>
    <submittedName>
        <fullName evidence="2">Uncharacterized protein</fullName>
    </submittedName>
</protein>
<name>A0AAD5PK11_9CRUS</name>
<keyword evidence="3" id="KW-1185">Reference proteome</keyword>
<dbReference type="AlphaFoldDB" id="A0AAD5PK11"/>
<evidence type="ECO:0000313" key="3">
    <source>
        <dbReference type="Proteomes" id="UP000820818"/>
    </source>
</evidence>
<reference evidence="2" key="1">
    <citation type="submission" date="2022-05" db="EMBL/GenBank/DDBJ databases">
        <title>A multi-omics perspective on studying reproductive biology in Daphnia sinensis.</title>
        <authorList>
            <person name="Jia J."/>
        </authorList>
    </citation>
    <scope>NUCLEOTIDE SEQUENCE</scope>
    <source>
        <strain evidence="2">WSL</strain>
    </source>
</reference>
<comment type="caution">
    <text evidence="2">The sequence shown here is derived from an EMBL/GenBank/DDBJ whole genome shotgun (WGS) entry which is preliminary data.</text>
</comment>